<protein>
    <submittedName>
        <fullName evidence="6">Amino acid ABC transporter substrate-binding protein</fullName>
    </submittedName>
</protein>
<comment type="similarity">
    <text evidence="1">Belongs to the leucine-binding protein family.</text>
</comment>
<evidence type="ECO:0000256" key="4">
    <source>
        <dbReference type="ARBA" id="ARBA00022970"/>
    </source>
</evidence>
<dbReference type="InterPro" id="IPR051010">
    <property type="entry name" value="BCAA_transport"/>
</dbReference>
<dbReference type="AlphaFoldDB" id="A0A6C2CIU7"/>
<evidence type="ECO:0000259" key="5">
    <source>
        <dbReference type="Pfam" id="PF13458"/>
    </source>
</evidence>
<sequence length="366" mass="39974">MKAWHFAAASMCLLLAACSPPEPLKIGFVGGLSDRNSDVGQAGQNGVILAIEQVNRSGGINGRKLELVSRDDAQDRETAARAAAELAAEKVEAVIGPFTSGVAAALLPVLAKTNTLAISPTLTSMDFYHKDDNLVRINRTTRDNARDYARVLYGLGQRRIAVAFDVRNRSFTQSWLDEFRQAFSDAGGTLVAEVPFESRPNVDFGAVVGDMLKGRPDGLFYIAGAIDVARLAQHSRRLAPALPIGASEWAATEQLLELGGKMVEGLVIVLNYNRDDDSPRYTAFREAYFKRFQKTPGYSSVSAYDAATVLFAALGRREGKASVKDALLRHGPYQGLQQEIAFDKFGDTQRKVFFTTINDGRFMLTR</sequence>
<dbReference type="SUPFAM" id="SSF53822">
    <property type="entry name" value="Periplasmic binding protein-like I"/>
    <property type="match status" value="1"/>
</dbReference>
<dbReference type="OrthoDB" id="5290698at2"/>
<dbReference type="PROSITE" id="PS51257">
    <property type="entry name" value="PROKAR_LIPOPROTEIN"/>
    <property type="match status" value="1"/>
</dbReference>
<keyword evidence="2" id="KW-0813">Transport</keyword>
<evidence type="ECO:0000313" key="6">
    <source>
        <dbReference type="EMBL" id="TYC53492.1"/>
    </source>
</evidence>
<evidence type="ECO:0000256" key="2">
    <source>
        <dbReference type="ARBA" id="ARBA00022448"/>
    </source>
</evidence>
<accession>A0A6C2CIU7</accession>
<dbReference type="PANTHER" id="PTHR30483">
    <property type="entry name" value="LEUCINE-SPECIFIC-BINDING PROTEIN"/>
    <property type="match status" value="1"/>
</dbReference>
<dbReference type="Pfam" id="PF13458">
    <property type="entry name" value="Peripla_BP_6"/>
    <property type="match status" value="1"/>
</dbReference>
<name>A0A6C2CIU7_9RHOO</name>
<keyword evidence="3" id="KW-0732">Signal</keyword>
<dbReference type="EMBL" id="SDKK01000027">
    <property type="protein sequence ID" value="TYC53492.1"/>
    <property type="molecule type" value="Genomic_DNA"/>
</dbReference>
<dbReference type="InterPro" id="IPR028081">
    <property type="entry name" value="Leu-bd"/>
</dbReference>
<dbReference type="InterPro" id="IPR000709">
    <property type="entry name" value="Leu_Ile_Val-bd"/>
</dbReference>
<dbReference type="RefSeq" id="WP_148581103.1">
    <property type="nucleotide sequence ID" value="NZ_JAVEUW010000057.1"/>
</dbReference>
<evidence type="ECO:0000313" key="7">
    <source>
        <dbReference type="Proteomes" id="UP000389128"/>
    </source>
</evidence>
<reference evidence="6 7" key="1">
    <citation type="submission" date="2019-01" db="EMBL/GenBank/DDBJ databases">
        <title>Zoogloea oleivorans genome sequencing and assembly.</title>
        <authorList>
            <person name="Tancsics A."/>
            <person name="Farkas M."/>
            <person name="Kriszt B."/>
            <person name="Maroti G."/>
            <person name="Horvath B."/>
        </authorList>
    </citation>
    <scope>NUCLEOTIDE SEQUENCE [LARGE SCALE GENOMIC DNA]</scope>
    <source>
        <strain evidence="6 7">Buc</strain>
    </source>
</reference>
<dbReference type="PRINTS" id="PR00337">
    <property type="entry name" value="LEUILEVALBP"/>
</dbReference>
<keyword evidence="4" id="KW-0029">Amino-acid transport</keyword>
<dbReference type="InterPro" id="IPR028082">
    <property type="entry name" value="Peripla_BP_I"/>
</dbReference>
<evidence type="ECO:0000256" key="3">
    <source>
        <dbReference type="ARBA" id="ARBA00022729"/>
    </source>
</evidence>
<evidence type="ECO:0000256" key="1">
    <source>
        <dbReference type="ARBA" id="ARBA00010062"/>
    </source>
</evidence>
<keyword evidence="7" id="KW-1185">Reference proteome</keyword>
<proteinExistence type="inferred from homology"/>
<dbReference type="Proteomes" id="UP000389128">
    <property type="component" value="Unassembled WGS sequence"/>
</dbReference>
<feature type="domain" description="Leucine-binding protein" evidence="5">
    <location>
        <begin position="23"/>
        <end position="360"/>
    </location>
</feature>
<gene>
    <name evidence="6" type="ORF">ETQ85_21400</name>
</gene>
<dbReference type="GO" id="GO:0006865">
    <property type="term" value="P:amino acid transport"/>
    <property type="evidence" value="ECO:0007669"/>
    <property type="project" value="UniProtKB-KW"/>
</dbReference>
<dbReference type="PANTHER" id="PTHR30483:SF6">
    <property type="entry name" value="PERIPLASMIC BINDING PROTEIN OF ABC TRANSPORTER FOR NATURAL AMINO ACIDS"/>
    <property type="match status" value="1"/>
</dbReference>
<comment type="caution">
    <text evidence="6">The sequence shown here is derived from an EMBL/GenBank/DDBJ whole genome shotgun (WGS) entry which is preliminary data.</text>
</comment>
<organism evidence="6 7">
    <name type="scientific">Zoogloea oleivorans</name>
    <dbReference type="NCBI Taxonomy" id="1552750"/>
    <lineage>
        <taxon>Bacteria</taxon>
        <taxon>Pseudomonadati</taxon>
        <taxon>Pseudomonadota</taxon>
        <taxon>Betaproteobacteria</taxon>
        <taxon>Rhodocyclales</taxon>
        <taxon>Zoogloeaceae</taxon>
        <taxon>Zoogloea</taxon>
    </lineage>
</organism>
<dbReference type="Gene3D" id="3.40.50.2300">
    <property type="match status" value="2"/>
</dbReference>